<organism evidence="4 5">
    <name type="scientific">Candidatus Andersenbacteria bacterium CG10_big_fil_rev_8_21_14_0_10_54_11</name>
    <dbReference type="NCBI Taxonomy" id="1974485"/>
    <lineage>
        <taxon>Bacteria</taxon>
        <taxon>Candidatus Anderseniibacteriota</taxon>
    </lineage>
</organism>
<dbReference type="EMBL" id="PEZP01000039">
    <property type="protein sequence ID" value="PIT97972.1"/>
    <property type="molecule type" value="Genomic_DNA"/>
</dbReference>
<keyword evidence="1" id="KW-0808">Transferase</keyword>
<comment type="caution">
    <text evidence="4">The sequence shown here is derived from an EMBL/GenBank/DDBJ whole genome shotgun (WGS) entry which is preliminary data.</text>
</comment>
<accession>A0A2M6WYU5</accession>
<dbReference type="Proteomes" id="UP000230731">
    <property type="component" value="Unassembled WGS sequence"/>
</dbReference>
<name>A0A2M6WYU5_9BACT</name>
<reference evidence="5" key="1">
    <citation type="submission" date="2017-09" db="EMBL/GenBank/DDBJ databases">
        <title>Depth-based differentiation of microbial function through sediment-hosted aquifers and enrichment of novel symbionts in the deep terrestrial subsurface.</title>
        <authorList>
            <person name="Probst A.J."/>
            <person name="Ladd B."/>
            <person name="Jarett J.K."/>
            <person name="Geller-Mcgrath D.E."/>
            <person name="Sieber C.M.K."/>
            <person name="Emerson J.B."/>
            <person name="Anantharaman K."/>
            <person name="Thomas B.C."/>
            <person name="Malmstrom R."/>
            <person name="Stieglmeier M."/>
            <person name="Klingl A."/>
            <person name="Woyke T."/>
            <person name="Ryan C.M."/>
            <person name="Banfield J.F."/>
        </authorList>
    </citation>
    <scope>NUCLEOTIDE SEQUENCE [LARGE SCALE GENOMIC DNA]</scope>
</reference>
<dbReference type="Gene3D" id="3.40.1190.20">
    <property type="match status" value="1"/>
</dbReference>
<dbReference type="Pfam" id="PF00294">
    <property type="entry name" value="PfkB"/>
    <property type="match status" value="1"/>
</dbReference>
<dbReference type="InterPro" id="IPR029056">
    <property type="entry name" value="Ribokinase-like"/>
</dbReference>
<gene>
    <name evidence="4" type="ORF">COT71_03455</name>
</gene>
<sequence length="334" mass="36077">MAVRNSDFDMIAIGDTTQDVFLEVSDANVQCDLDGANCRICFDYADKIAADTKTDVPAVGNAANHAVGIARLGLRAAVYTVVGDDVQGHLAHDVLRDNGVNTDYIVFDRDHGTNFSAVINYRGERTILVYHEPREYTLPELAATRWVYLTSSSGDGVKQLHIQVLEWLRREPDVQLAFNPGTHQIHLGRQELTPLLSHTTVLFLNREEAAEVLEVTTTDVAELAGQYHALGVTTVVLTDGPDGSYVSDGTRIHHLPIFAGPVVDRTGAGDSYGAGFMGALIQGKDVLSAMLWGNANSTSVVQHIGAREGLLDAAGIEKLLVENSAIVPKEFATL</sequence>
<dbReference type="SUPFAM" id="SSF53613">
    <property type="entry name" value="Ribokinase-like"/>
    <property type="match status" value="1"/>
</dbReference>
<dbReference type="GO" id="GO:0016301">
    <property type="term" value="F:kinase activity"/>
    <property type="evidence" value="ECO:0007669"/>
    <property type="project" value="UniProtKB-KW"/>
</dbReference>
<evidence type="ECO:0000256" key="2">
    <source>
        <dbReference type="ARBA" id="ARBA00022777"/>
    </source>
</evidence>
<evidence type="ECO:0000256" key="1">
    <source>
        <dbReference type="ARBA" id="ARBA00022679"/>
    </source>
</evidence>
<dbReference type="InterPro" id="IPR011611">
    <property type="entry name" value="PfkB_dom"/>
</dbReference>
<dbReference type="PANTHER" id="PTHR10584">
    <property type="entry name" value="SUGAR KINASE"/>
    <property type="match status" value="1"/>
</dbReference>
<protein>
    <recommendedName>
        <fullName evidence="3">Carbohydrate kinase PfkB domain-containing protein</fullName>
    </recommendedName>
</protein>
<evidence type="ECO:0000313" key="5">
    <source>
        <dbReference type="Proteomes" id="UP000230731"/>
    </source>
</evidence>
<feature type="domain" description="Carbohydrate kinase PfkB" evidence="3">
    <location>
        <begin position="58"/>
        <end position="309"/>
    </location>
</feature>
<proteinExistence type="predicted"/>
<keyword evidence="2" id="KW-0418">Kinase</keyword>
<evidence type="ECO:0000259" key="3">
    <source>
        <dbReference type="Pfam" id="PF00294"/>
    </source>
</evidence>
<dbReference type="PANTHER" id="PTHR10584:SF166">
    <property type="entry name" value="RIBOKINASE"/>
    <property type="match status" value="1"/>
</dbReference>
<dbReference type="AlphaFoldDB" id="A0A2M6WYU5"/>
<evidence type="ECO:0000313" key="4">
    <source>
        <dbReference type="EMBL" id="PIT97972.1"/>
    </source>
</evidence>